<comment type="similarity">
    <text evidence="1">Belongs to the TRAPP small subunits family. BET3 subfamily.</text>
</comment>
<dbReference type="GO" id="GO:0006888">
    <property type="term" value="P:endoplasmic reticulum to Golgi vesicle-mediated transport"/>
    <property type="evidence" value="ECO:0007669"/>
    <property type="project" value="TreeGrafter"/>
</dbReference>
<evidence type="ECO:0000256" key="2">
    <source>
        <dbReference type="SAM" id="Phobius"/>
    </source>
</evidence>
<dbReference type="EMBL" id="CP136896">
    <property type="protein sequence ID" value="WOL13622.1"/>
    <property type="molecule type" value="Genomic_DNA"/>
</dbReference>
<dbReference type="InterPro" id="IPR024096">
    <property type="entry name" value="NO_sig/Golgi_transp_ligand-bd"/>
</dbReference>
<feature type="transmembrane region" description="Helical" evidence="2">
    <location>
        <begin position="410"/>
        <end position="432"/>
    </location>
</feature>
<dbReference type="GO" id="GO:0005802">
    <property type="term" value="C:trans-Golgi network"/>
    <property type="evidence" value="ECO:0007669"/>
    <property type="project" value="TreeGrafter"/>
</dbReference>
<protein>
    <submittedName>
        <fullName evidence="3">Trafficking protein particle complex subunit 6B</fullName>
    </submittedName>
</protein>
<dbReference type="SUPFAM" id="SSF111126">
    <property type="entry name" value="Ligand-binding domain in the NO signalling and Golgi transport"/>
    <property type="match status" value="1"/>
</dbReference>
<dbReference type="CDD" id="cd14944">
    <property type="entry name" value="TRAPPC6A_Trs33"/>
    <property type="match status" value="1"/>
</dbReference>
<evidence type="ECO:0000313" key="4">
    <source>
        <dbReference type="Proteomes" id="UP001327560"/>
    </source>
</evidence>
<name>A0AAQ3KXV7_9LILI</name>
<dbReference type="Proteomes" id="UP001327560">
    <property type="component" value="Chromosome 7"/>
</dbReference>
<keyword evidence="2" id="KW-1133">Transmembrane helix</keyword>
<dbReference type="PANTHER" id="PTHR12817:SF0">
    <property type="entry name" value="GEO08327P1"/>
    <property type="match status" value="1"/>
</dbReference>
<evidence type="ECO:0000313" key="3">
    <source>
        <dbReference type="EMBL" id="WOL13622.1"/>
    </source>
</evidence>
<dbReference type="GO" id="GO:0030008">
    <property type="term" value="C:TRAPP complex"/>
    <property type="evidence" value="ECO:0007669"/>
    <property type="project" value="TreeGrafter"/>
</dbReference>
<dbReference type="InterPro" id="IPR037992">
    <property type="entry name" value="TRAPPC6/Trs33"/>
</dbReference>
<accession>A0AAQ3KXV7</accession>
<dbReference type="Gene3D" id="3.30.1380.20">
    <property type="entry name" value="Trafficking protein particle complex subunit 3"/>
    <property type="match status" value="1"/>
</dbReference>
<dbReference type="Pfam" id="PF04051">
    <property type="entry name" value="TRAPP"/>
    <property type="match status" value="1"/>
</dbReference>
<dbReference type="InterPro" id="IPR007194">
    <property type="entry name" value="TRAPP_component"/>
</dbReference>
<reference evidence="3 4" key="1">
    <citation type="submission" date="2023-10" db="EMBL/GenBank/DDBJ databases">
        <title>Chromosome-scale genome assembly provides insights into flower coloration mechanisms of Canna indica.</title>
        <authorList>
            <person name="Li C."/>
        </authorList>
    </citation>
    <scope>NUCLEOTIDE SEQUENCE [LARGE SCALE GENOMIC DNA]</scope>
    <source>
        <tissue evidence="3">Flower</tissue>
    </source>
</reference>
<evidence type="ECO:0000256" key="1">
    <source>
        <dbReference type="ARBA" id="ARBA00006218"/>
    </source>
</evidence>
<feature type="transmembrane region" description="Helical" evidence="2">
    <location>
        <begin position="439"/>
        <end position="456"/>
    </location>
</feature>
<organism evidence="3 4">
    <name type="scientific">Canna indica</name>
    <name type="common">Indian-shot</name>
    <dbReference type="NCBI Taxonomy" id="4628"/>
    <lineage>
        <taxon>Eukaryota</taxon>
        <taxon>Viridiplantae</taxon>
        <taxon>Streptophyta</taxon>
        <taxon>Embryophyta</taxon>
        <taxon>Tracheophyta</taxon>
        <taxon>Spermatophyta</taxon>
        <taxon>Magnoliopsida</taxon>
        <taxon>Liliopsida</taxon>
        <taxon>Zingiberales</taxon>
        <taxon>Cannaceae</taxon>
        <taxon>Canna</taxon>
    </lineage>
</organism>
<dbReference type="GO" id="GO:0005801">
    <property type="term" value="C:cis-Golgi network"/>
    <property type="evidence" value="ECO:0007669"/>
    <property type="project" value="TreeGrafter"/>
</dbReference>
<dbReference type="PANTHER" id="PTHR12817">
    <property type="entry name" value="TRAFFICKING PROTEIN PARTICLE COMPLEX SUBUNIT 6B"/>
    <property type="match status" value="1"/>
</dbReference>
<sequence length="482" mass="54206">MVREVAESCIEGVMIEMVSTYCRRFYANKPDLAARRIEAIGYQVGHQLIERYTMERPRFSDHLEAIKFICKDFWSQLFKKHIDNLKTNHRGTFVLQDNKFHWLTHVSVSPSSDNNEAFHDPSVLEDRAFEATSMLLYFPCGIIRGALSNLGITCAVSADISNLPACAYINGYRVKLRKGVWPLFVESPYYSERFPLSWRSEPRSIQDFAEGGLPLGDHVMVAFLLENCPSVSLAPQEIFDRSHGESLVMEYIGRSAGKGPSPPTVGLPAGGITVTPVLVTGNRPPTSLQSAAPFGGGRSVRLDAQAKVESAKVEADKWRYVAQGFEREVSSFNDDSFEVYAEGFHKAIEHAQLFAPEVDFSRVDPSKEIRGGVMWIPRLRRKLLFFMVRGHLQQFPSGVRQIAAFWRGEFLMIVRTLNYLCVGCLIACNELLSSGIFNYYPFLGLLCAFGLLSWFLQHAFYNLVFVDGIDGSSSIPIVFSFL</sequence>
<dbReference type="FunFam" id="3.30.1380.20:FF:000008">
    <property type="entry name" value="trafficking protein particle complex subunit 6B"/>
    <property type="match status" value="1"/>
</dbReference>
<dbReference type="AlphaFoldDB" id="A0AAQ3KXV7"/>
<proteinExistence type="inferred from homology"/>
<gene>
    <name evidence="3" type="ORF">Cni_G22393</name>
</gene>
<keyword evidence="2" id="KW-0472">Membrane</keyword>
<keyword evidence="2" id="KW-0812">Transmembrane</keyword>
<keyword evidence="4" id="KW-1185">Reference proteome</keyword>